<keyword evidence="2" id="KW-0732">Signal</keyword>
<keyword evidence="4" id="KW-1185">Reference proteome</keyword>
<dbReference type="Proteomes" id="UP000676565">
    <property type="component" value="Unassembled WGS sequence"/>
</dbReference>
<protein>
    <submittedName>
        <fullName evidence="3">Uncharacterized protein</fullName>
    </submittedName>
</protein>
<feature type="chain" id="PRO_5046582070" evidence="2">
    <location>
        <begin position="25"/>
        <end position="235"/>
    </location>
</feature>
<organism evidence="3 4">
    <name type="scientific">Gemmata palustris</name>
    <dbReference type="NCBI Taxonomy" id="2822762"/>
    <lineage>
        <taxon>Bacteria</taxon>
        <taxon>Pseudomonadati</taxon>
        <taxon>Planctomycetota</taxon>
        <taxon>Planctomycetia</taxon>
        <taxon>Gemmatales</taxon>
        <taxon>Gemmataceae</taxon>
        <taxon>Gemmata</taxon>
    </lineage>
</organism>
<keyword evidence="1" id="KW-0812">Transmembrane</keyword>
<accession>A0ABS5BYL5</accession>
<evidence type="ECO:0000313" key="4">
    <source>
        <dbReference type="Proteomes" id="UP000676565"/>
    </source>
</evidence>
<feature type="signal peptide" evidence="2">
    <location>
        <begin position="1"/>
        <end position="24"/>
    </location>
</feature>
<keyword evidence="1" id="KW-0472">Membrane</keyword>
<feature type="transmembrane region" description="Helical" evidence="1">
    <location>
        <begin position="202"/>
        <end position="221"/>
    </location>
</feature>
<evidence type="ECO:0000256" key="1">
    <source>
        <dbReference type="SAM" id="Phobius"/>
    </source>
</evidence>
<proteinExistence type="predicted"/>
<comment type="caution">
    <text evidence="3">The sequence shown here is derived from an EMBL/GenBank/DDBJ whole genome shotgun (WGS) entry which is preliminary data.</text>
</comment>
<sequence length="235" mass="26713">MRAARFRVGLAVMCALALHVPAQAFSPPRATSYKQLSPNEKYVFVMLGTDDPDDVFSKVNGANSWELRRDYPQSGLYTNDGSKTPLWTVDWYANSVEIASDGVHLIRFMWPGKRLTHEAFRFYANGQLVRTYEIGELIDDPRRCGEVADAPGNNFLLWRASGQFHDTKPQYTLATNDGNQLVFDVRTGEIISASRPRRLRRALWWGFGLVAAVVVVIVVVWDERRLRPRKLAPRS</sequence>
<reference evidence="3 4" key="1">
    <citation type="submission" date="2021-04" db="EMBL/GenBank/DDBJ databases">
        <authorList>
            <person name="Ivanova A."/>
        </authorList>
    </citation>
    <scope>NUCLEOTIDE SEQUENCE [LARGE SCALE GENOMIC DNA]</scope>
    <source>
        <strain evidence="3 4">G18</strain>
    </source>
</reference>
<evidence type="ECO:0000256" key="2">
    <source>
        <dbReference type="SAM" id="SignalP"/>
    </source>
</evidence>
<gene>
    <name evidence="3" type="ORF">J8F10_26595</name>
</gene>
<dbReference type="RefSeq" id="WP_210659178.1">
    <property type="nucleotide sequence ID" value="NZ_JAGKQQ010000001.1"/>
</dbReference>
<evidence type="ECO:0000313" key="3">
    <source>
        <dbReference type="EMBL" id="MBP3958831.1"/>
    </source>
</evidence>
<dbReference type="EMBL" id="JAGKQQ010000001">
    <property type="protein sequence ID" value="MBP3958831.1"/>
    <property type="molecule type" value="Genomic_DNA"/>
</dbReference>
<name>A0ABS5BYL5_9BACT</name>
<keyword evidence="1" id="KW-1133">Transmembrane helix</keyword>